<reference evidence="2 3" key="1">
    <citation type="journal article" date="2019" name="Plant Biotechnol. J.">
        <title>The red bayberry genome and genetic basis of sex determination.</title>
        <authorList>
            <person name="Jia H.M."/>
            <person name="Jia H.J."/>
            <person name="Cai Q.L."/>
            <person name="Wang Y."/>
            <person name="Zhao H.B."/>
            <person name="Yang W.F."/>
            <person name="Wang G.Y."/>
            <person name="Li Y.H."/>
            <person name="Zhan D.L."/>
            <person name="Shen Y.T."/>
            <person name="Niu Q.F."/>
            <person name="Chang L."/>
            <person name="Qiu J."/>
            <person name="Zhao L."/>
            <person name="Xie H.B."/>
            <person name="Fu W.Y."/>
            <person name="Jin J."/>
            <person name="Li X.W."/>
            <person name="Jiao Y."/>
            <person name="Zhou C.C."/>
            <person name="Tu T."/>
            <person name="Chai C.Y."/>
            <person name="Gao J.L."/>
            <person name="Fan L.J."/>
            <person name="van de Weg E."/>
            <person name="Wang J.Y."/>
            <person name="Gao Z.S."/>
        </authorList>
    </citation>
    <scope>NUCLEOTIDE SEQUENCE [LARGE SCALE GENOMIC DNA]</scope>
    <source>
        <tissue evidence="2">Leaves</tissue>
    </source>
</reference>
<evidence type="ECO:0000313" key="2">
    <source>
        <dbReference type="EMBL" id="KAB1219411.1"/>
    </source>
</evidence>
<gene>
    <name evidence="2" type="ORF">CJ030_MR3G001106</name>
</gene>
<evidence type="ECO:0000256" key="1">
    <source>
        <dbReference type="SAM" id="MobiDB-lite"/>
    </source>
</evidence>
<keyword evidence="3" id="KW-1185">Reference proteome</keyword>
<dbReference type="EMBL" id="RXIC02000021">
    <property type="protein sequence ID" value="KAB1219411.1"/>
    <property type="molecule type" value="Genomic_DNA"/>
</dbReference>
<accession>A0A6A1W2I0</accession>
<sequence>MSKHHRSSSSSFAETSTQQRTESSKDYMTREEQLEQQWVEILSRSVIVEREVSVVDFEEMKRGDLLVVTRHPNGIYKAAEADWSILCSGDGKQARCERNLPHFHRPEHGARWTLSQTEVHAPFLAYSALHFRLRHQAEGSHDRVSYFERRADVVRGKWMCCSSSPQQQVEEPPRSVHQERLAWADAWMANLKGMVEIAISPTHQLFVNLRTRVSSMETQMMGLQPFLTTTPGTLRVMSRRLGAIEDQLEKMSKSMGEGSSQPRPQHD</sequence>
<proteinExistence type="predicted"/>
<feature type="compositionally biased region" description="Polar residues" evidence="1">
    <location>
        <begin position="12"/>
        <end position="21"/>
    </location>
</feature>
<organism evidence="2 3">
    <name type="scientific">Morella rubra</name>
    <name type="common">Chinese bayberry</name>
    <dbReference type="NCBI Taxonomy" id="262757"/>
    <lineage>
        <taxon>Eukaryota</taxon>
        <taxon>Viridiplantae</taxon>
        <taxon>Streptophyta</taxon>
        <taxon>Embryophyta</taxon>
        <taxon>Tracheophyta</taxon>
        <taxon>Spermatophyta</taxon>
        <taxon>Magnoliopsida</taxon>
        <taxon>eudicotyledons</taxon>
        <taxon>Gunneridae</taxon>
        <taxon>Pentapetalae</taxon>
        <taxon>rosids</taxon>
        <taxon>fabids</taxon>
        <taxon>Fagales</taxon>
        <taxon>Myricaceae</taxon>
        <taxon>Morella</taxon>
    </lineage>
</organism>
<dbReference type="Proteomes" id="UP000516437">
    <property type="component" value="Chromosome 3"/>
</dbReference>
<protein>
    <submittedName>
        <fullName evidence="2">Uncharacterized protein</fullName>
    </submittedName>
</protein>
<evidence type="ECO:0000313" key="3">
    <source>
        <dbReference type="Proteomes" id="UP000516437"/>
    </source>
</evidence>
<dbReference type="AlphaFoldDB" id="A0A6A1W2I0"/>
<name>A0A6A1W2I0_9ROSI</name>
<comment type="caution">
    <text evidence="2">The sequence shown here is derived from an EMBL/GenBank/DDBJ whole genome shotgun (WGS) entry which is preliminary data.</text>
</comment>
<feature type="region of interest" description="Disordered" evidence="1">
    <location>
        <begin position="1"/>
        <end position="29"/>
    </location>
</feature>